<protein>
    <submittedName>
        <fullName evidence="3">Uncharacterized protein</fullName>
    </submittedName>
</protein>
<gene>
    <name evidence="3" type="ORF">NBO_359g0008</name>
</gene>
<feature type="compositionally biased region" description="Basic residues" evidence="1">
    <location>
        <begin position="54"/>
        <end position="63"/>
    </location>
</feature>
<feature type="compositionally biased region" description="Basic residues" evidence="1">
    <location>
        <begin position="82"/>
        <end position="97"/>
    </location>
</feature>
<dbReference type="AlphaFoldDB" id="R0M4E2"/>
<feature type="signal peptide" evidence="2">
    <location>
        <begin position="1"/>
        <end position="21"/>
    </location>
</feature>
<feature type="compositionally biased region" description="Basic and acidic residues" evidence="1">
    <location>
        <begin position="98"/>
        <end position="119"/>
    </location>
</feature>
<feature type="chain" id="PRO_5004344991" evidence="2">
    <location>
        <begin position="22"/>
        <end position="218"/>
    </location>
</feature>
<evidence type="ECO:0000256" key="2">
    <source>
        <dbReference type="SAM" id="SignalP"/>
    </source>
</evidence>
<proteinExistence type="predicted"/>
<keyword evidence="4" id="KW-1185">Reference proteome</keyword>
<sequence>MRIYLIIVLLCFITAPKTKETKRVKSKDHSSKKQSSVSKNKGKTVELEESSGKITKKKQKSSKKSSSEDKKEKRKVGETKEKKKSAKKKSKKKKTKKREGASEELKSEKIDVTGTKSEEITPSPSVISPAIIQNDHPATSESPSSNTQTTFLPNTIPKPRSAKPPITTDNTPSTISSILASMNRNKLLVNRTTNSTIATTGTQPNNTTASINVLPNNV</sequence>
<feature type="compositionally biased region" description="Basic and acidic residues" evidence="1">
    <location>
        <begin position="65"/>
        <end position="81"/>
    </location>
</feature>
<accession>R0M4E2</accession>
<keyword evidence="2" id="KW-0732">Signal</keyword>
<dbReference type="STRING" id="578461.R0M4E2"/>
<reference evidence="3 4" key="1">
    <citation type="journal article" date="2013" name="BMC Genomics">
        <title>Comparative genomics of parasitic silkworm microsporidia reveal an association between genome expansion and host adaptation.</title>
        <authorList>
            <person name="Pan G."/>
            <person name="Xu J."/>
            <person name="Li T."/>
            <person name="Xia Q."/>
            <person name="Liu S.L."/>
            <person name="Zhang G."/>
            <person name="Li S."/>
            <person name="Li C."/>
            <person name="Liu H."/>
            <person name="Yang L."/>
            <person name="Liu T."/>
            <person name="Zhang X."/>
            <person name="Wu Z."/>
            <person name="Fan W."/>
            <person name="Dang X."/>
            <person name="Xiang H."/>
            <person name="Tao M."/>
            <person name="Li Y."/>
            <person name="Hu J."/>
            <person name="Li Z."/>
            <person name="Lin L."/>
            <person name="Luo J."/>
            <person name="Geng L."/>
            <person name="Wang L."/>
            <person name="Long M."/>
            <person name="Wan Y."/>
            <person name="He N."/>
            <person name="Zhang Z."/>
            <person name="Lu C."/>
            <person name="Keeling P.J."/>
            <person name="Wang J."/>
            <person name="Xiang Z."/>
            <person name="Zhou Z."/>
        </authorList>
    </citation>
    <scope>NUCLEOTIDE SEQUENCE [LARGE SCALE GENOMIC DNA]</scope>
    <source>
        <strain evidence="4">CQ1 / CVCC 102059</strain>
    </source>
</reference>
<dbReference type="VEuPathDB" id="MicrosporidiaDB:NBO_359g0008"/>
<evidence type="ECO:0000256" key="1">
    <source>
        <dbReference type="SAM" id="MobiDB-lite"/>
    </source>
</evidence>
<dbReference type="EMBL" id="KB909267">
    <property type="protein sequence ID" value="EOB12849.1"/>
    <property type="molecule type" value="Genomic_DNA"/>
</dbReference>
<dbReference type="HOGENOM" id="CLU_1267216_0_0_1"/>
<evidence type="ECO:0000313" key="4">
    <source>
        <dbReference type="Proteomes" id="UP000016927"/>
    </source>
</evidence>
<feature type="compositionally biased region" description="Polar residues" evidence="1">
    <location>
        <begin position="136"/>
        <end position="153"/>
    </location>
</feature>
<dbReference type="Proteomes" id="UP000016927">
    <property type="component" value="Unassembled WGS sequence"/>
</dbReference>
<feature type="compositionally biased region" description="Basic and acidic residues" evidence="1">
    <location>
        <begin position="18"/>
        <end position="31"/>
    </location>
</feature>
<feature type="region of interest" description="Disordered" evidence="1">
    <location>
        <begin position="18"/>
        <end position="171"/>
    </location>
</feature>
<feature type="region of interest" description="Disordered" evidence="1">
    <location>
        <begin position="199"/>
        <end position="218"/>
    </location>
</feature>
<name>R0M4E2_NOSB1</name>
<organism evidence="3 4">
    <name type="scientific">Nosema bombycis (strain CQ1 / CVCC 102059)</name>
    <name type="common">Microsporidian parasite</name>
    <name type="synonym">Pebrine of silkworm</name>
    <dbReference type="NCBI Taxonomy" id="578461"/>
    <lineage>
        <taxon>Eukaryota</taxon>
        <taxon>Fungi</taxon>
        <taxon>Fungi incertae sedis</taxon>
        <taxon>Microsporidia</taxon>
        <taxon>Nosematidae</taxon>
        <taxon>Nosema</taxon>
    </lineage>
</organism>
<evidence type="ECO:0000313" key="3">
    <source>
        <dbReference type="EMBL" id="EOB12849.1"/>
    </source>
</evidence>